<reference evidence="1" key="1">
    <citation type="submission" date="2021-08" db="EMBL/GenBank/DDBJ databases">
        <title>Novel anaerobic bacterium isolated from sea squirt in East Sea, Republic of Korea.</title>
        <authorList>
            <person name="Nguyen T.H."/>
            <person name="Li Z."/>
            <person name="Lee Y.-J."/>
            <person name="Ko J."/>
            <person name="Kim S.-G."/>
        </authorList>
    </citation>
    <scope>NUCLEOTIDE SEQUENCE</scope>
    <source>
        <strain evidence="1">KCTC 25031</strain>
    </source>
</reference>
<name>A0AC61NIG7_9BACT</name>
<gene>
    <name evidence="1" type="ORF">K4L44_11125</name>
</gene>
<evidence type="ECO:0000313" key="2">
    <source>
        <dbReference type="Proteomes" id="UP000826212"/>
    </source>
</evidence>
<dbReference type="EMBL" id="CP081303">
    <property type="protein sequence ID" value="QZE13141.1"/>
    <property type="molecule type" value="Genomic_DNA"/>
</dbReference>
<accession>A0AC61NIG7</accession>
<organism evidence="1 2">
    <name type="scientific">Halosquirtibacter laminarini</name>
    <dbReference type="NCBI Taxonomy" id="3374600"/>
    <lineage>
        <taxon>Bacteria</taxon>
        <taxon>Pseudomonadati</taxon>
        <taxon>Bacteroidota</taxon>
        <taxon>Bacteroidia</taxon>
        <taxon>Marinilabiliales</taxon>
        <taxon>Prolixibacteraceae</taxon>
        <taxon>Halosquirtibacter</taxon>
    </lineage>
</organism>
<sequence>MTRKQITTTLHIVQNILSVDKKKIAKVEPCIQYRNSQILLGIMIIGYVLTILIEHFFHIILDTPVRTNSLYLIITKPIILYTTLWLGSWTTYKAKGVTHSNLPQKDIFSHSLYAYLPVWIVLIITTIIPWLYILWIFAPYGIYVLYHLISAKKEHTRENAIRLTIATVLLYLCFYLGTSLLLRIIVLK</sequence>
<keyword evidence="2" id="KW-1185">Reference proteome</keyword>
<proteinExistence type="predicted"/>
<protein>
    <submittedName>
        <fullName evidence="1">Uncharacterized protein</fullName>
    </submittedName>
</protein>
<evidence type="ECO:0000313" key="1">
    <source>
        <dbReference type="EMBL" id="QZE13141.1"/>
    </source>
</evidence>
<dbReference type="Proteomes" id="UP000826212">
    <property type="component" value="Chromosome"/>
</dbReference>